<protein>
    <submittedName>
        <fullName evidence="1">Uncharacterized protein</fullName>
    </submittedName>
</protein>
<keyword evidence="2" id="KW-1185">Reference proteome</keyword>
<reference evidence="1 2" key="1">
    <citation type="submission" date="2016-10" db="EMBL/GenBank/DDBJ databases">
        <title>The Draft Genome Sequence of Actinokineospora bangkokensis 44EHWT reveals the biosynthetic pathway of antifungal compounds Thailandins with unusual extender unit butylmalonyl-CoA.</title>
        <authorList>
            <person name="Greule A."/>
            <person name="Intra B."/>
            <person name="Flemming S."/>
            <person name="Rommel M.G."/>
            <person name="Panbangred W."/>
            <person name="Bechthold A."/>
        </authorList>
    </citation>
    <scope>NUCLEOTIDE SEQUENCE [LARGE SCALE GENOMIC DNA]</scope>
    <source>
        <strain evidence="1 2">44EHW</strain>
    </source>
</reference>
<evidence type="ECO:0000313" key="1">
    <source>
        <dbReference type="EMBL" id="OLR91113.1"/>
    </source>
</evidence>
<sequence>MDHMETEEAAMAHATAHSVGVVQMTDEQASAMLDRAARKYMGISGAEFTRRVESGEWQDRGYDEVEGLAEVWAYYLPNQD</sequence>
<evidence type="ECO:0000313" key="2">
    <source>
        <dbReference type="Proteomes" id="UP000186040"/>
    </source>
</evidence>
<organism evidence="1 2">
    <name type="scientific">Actinokineospora bangkokensis</name>
    <dbReference type="NCBI Taxonomy" id="1193682"/>
    <lineage>
        <taxon>Bacteria</taxon>
        <taxon>Bacillati</taxon>
        <taxon>Actinomycetota</taxon>
        <taxon>Actinomycetes</taxon>
        <taxon>Pseudonocardiales</taxon>
        <taxon>Pseudonocardiaceae</taxon>
        <taxon>Actinokineospora</taxon>
    </lineage>
</organism>
<dbReference type="EMBL" id="MKQR01000026">
    <property type="protein sequence ID" value="OLR91113.1"/>
    <property type="molecule type" value="Genomic_DNA"/>
</dbReference>
<name>A0A1Q9LGG4_9PSEU</name>
<accession>A0A1Q9LGG4</accession>
<comment type="caution">
    <text evidence="1">The sequence shown here is derived from an EMBL/GenBank/DDBJ whole genome shotgun (WGS) entry which is preliminary data.</text>
</comment>
<gene>
    <name evidence="1" type="ORF">BJP25_27795</name>
</gene>
<dbReference type="AlphaFoldDB" id="A0A1Q9LGG4"/>
<dbReference type="Proteomes" id="UP000186040">
    <property type="component" value="Unassembled WGS sequence"/>
</dbReference>
<proteinExistence type="predicted"/>